<feature type="region of interest" description="Disordered" evidence="1">
    <location>
        <begin position="111"/>
        <end position="145"/>
    </location>
</feature>
<feature type="compositionally biased region" description="Polar residues" evidence="1">
    <location>
        <begin position="621"/>
        <end position="637"/>
    </location>
</feature>
<dbReference type="AlphaFoldDB" id="A0AAV5AQQ1"/>
<reference evidence="2" key="1">
    <citation type="submission" date="2021-10" db="EMBL/GenBank/DDBJ databases">
        <title>De novo Genome Assembly of Clathrus columnatus (Basidiomycota, Fungi) Using Illumina and Nanopore Sequence Data.</title>
        <authorList>
            <person name="Ogiso-Tanaka E."/>
            <person name="Itagaki H."/>
            <person name="Hosoya T."/>
            <person name="Hosaka K."/>
        </authorList>
    </citation>
    <scope>NUCLEOTIDE SEQUENCE</scope>
    <source>
        <strain evidence="2">MO-923</strain>
    </source>
</reference>
<accession>A0AAV5AQQ1</accession>
<dbReference type="Proteomes" id="UP001050691">
    <property type="component" value="Unassembled WGS sequence"/>
</dbReference>
<name>A0AAV5AQQ1_9AGAM</name>
<sequence length="877" mass="95750">MGTAQVISPDDTNYWKQYWELFDSVEEVNTLITPQHISPWNSQTYPNDVRSVLNCARVIARVLPLIWEEDVDCRWLWEEMDVSAVSPTTGNNVPPTILDNDGQPQFVIDDEEDEDSEVRPSHSPPVPASSKKAHESSNTTKSKPKPKSLMMRFLDALIDSLFHVGFTLPLDAAESATNRIGASSVAAPTSIHVTNRSTLLLTLLTALSHPLYVVPNSYRHHTIDPVISYLCSYPRKTHLALVCSLINTALTPPAAHLLGQVTREEDLYAQRAAQVVLALLCEPQLQVGLEEGETAVKSNTYQRAVAKLHRQQDFDYLIEGIKNTLDNESARKGLVNGVAKAVPVGRRASGPGVLEVWLLLWRAIDLNKKFMAHLLSSSHLLAICSHLFATLMTHKDSPTHFALLRTLAYLLQTLSSHRPFAIALGLPLPNSVAPRGSDALVGSIYAIIAGTKGQHQGLYQPLLVTLGNVGPYIKQLSVQSSNKIISLFQAFASPGFLLGDEGNPRCLFWIIVRKYQLYPITENPNLVYAILRAHERFTALSTFSLSSGLAEIALVKAKREEYLLRTQGGTPTPGLGQIPATGDRKLSHERQNSSSVVRSSEETDSTSVEKDRLRDREIILNNVTNTPVNPSGNNTILTDKPATESRDDLETPLTTTPTFQSPPVLSEKARGKLPVRSVSTLSMDPPGVSMGVSADNAILGYHYDGNAGSGGLGPNSFVATDEWVQSWTKGLPIDSILVAVAELLPKLQSHIQPNSSETRNNPIVTTAVATSLLSSSTLVGILPPPPPIISRRFVWTDRSEVWRASLLWGEIYVSSGPSQGPWGGTQIRLFGIKQAPLTRRDQAIASVTTAMGNMWSAATRSAPSVPSSPARRNSGRE</sequence>
<organism evidence="2 3">
    <name type="scientific">Clathrus columnatus</name>
    <dbReference type="NCBI Taxonomy" id="1419009"/>
    <lineage>
        <taxon>Eukaryota</taxon>
        <taxon>Fungi</taxon>
        <taxon>Dikarya</taxon>
        <taxon>Basidiomycota</taxon>
        <taxon>Agaricomycotina</taxon>
        <taxon>Agaricomycetes</taxon>
        <taxon>Phallomycetidae</taxon>
        <taxon>Phallales</taxon>
        <taxon>Clathraceae</taxon>
        <taxon>Clathrus</taxon>
    </lineage>
</organism>
<proteinExistence type="predicted"/>
<evidence type="ECO:0000256" key="1">
    <source>
        <dbReference type="SAM" id="MobiDB-lite"/>
    </source>
</evidence>
<dbReference type="EMBL" id="BPWL01000010">
    <property type="protein sequence ID" value="GJJ15039.1"/>
    <property type="molecule type" value="Genomic_DNA"/>
</dbReference>
<evidence type="ECO:0000313" key="2">
    <source>
        <dbReference type="EMBL" id="GJJ15039.1"/>
    </source>
</evidence>
<dbReference type="GO" id="GO:0000138">
    <property type="term" value="C:Golgi trans cisterna"/>
    <property type="evidence" value="ECO:0007669"/>
    <property type="project" value="TreeGrafter"/>
</dbReference>
<feature type="region of interest" description="Disordered" evidence="1">
    <location>
        <begin position="565"/>
        <end position="671"/>
    </location>
</feature>
<dbReference type="GO" id="GO:0016020">
    <property type="term" value="C:membrane"/>
    <property type="evidence" value="ECO:0007669"/>
    <property type="project" value="TreeGrafter"/>
</dbReference>
<keyword evidence="3" id="KW-1185">Reference proteome</keyword>
<feature type="compositionally biased region" description="Low complexity" evidence="1">
    <location>
        <begin position="565"/>
        <end position="577"/>
    </location>
</feature>
<protein>
    <submittedName>
        <fullName evidence="2">Uncharacterized protein</fullName>
    </submittedName>
</protein>
<feature type="compositionally biased region" description="Basic and acidic residues" evidence="1">
    <location>
        <begin position="582"/>
        <end position="591"/>
    </location>
</feature>
<dbReference type="InterPro" id="IPR026705">
    <property type="entry name" value="Hid-1/Ecm30"/>
</dbReference>
<dbReference type="GO" id="GO:0005797">
    <property type="term" value="C:Golgi medial cisterna"/>
    <property type="evidence" value="ECO:0007669"/>
    <property type="project" value="TreeGrafter"/>
</dbReference>
<comment type="caution">
    <text evidence="2">The sequence shown here is derived from an EMBL/GenBank/DDBJ whole genome shotgun (WGS) entry which is preliminary data.</text>
</comment>
<feature type="region of interest" description="Disordered" evidence="1">
    <location>
        <begin position="857"/>
        <end position="877"/>
    </location>
</feature>
<gene>
    <name evidence="2" type="ORF">Clacol_009313</name>
</gene>
<dbReference type="PANTHER" id="PTHR21575:SF12">
    <property type="entry name" value="PROTEIN HID1"/>
    <property type="match status" value="1"/>
</dbReference>
<feature type="compositionally biased region" description="Low complexity" evidence="1">
    <location>
        <begin position="651"/>
        <end position="663"/>
    </location>
</feature>
<dbReference type="Pfam" id="PF12722">
    <property type="entry name" value="Hid1"/>
    <property type="match status" value="1"/>
</dbReference>
<evidence type="ECO:0000313" key="3">
    <source>
        <dbReference type="Proteomes" id="UP001050691"/>
    </source>
</evidence>
<dbReference type="PANTHER" id="PTHR21575">
    <property type="entry name" value="PROTEIN HID1"/>
    <property type="match status" value="1"/>
</dbReference>
<feature type="compositionally biased region" description="Basic and acidic residues" evidence="1">
    <location>
        <begin position="607"/>
        <end position="618"/>
    </location>
</feature>